<reference evidence="7 10" key="1">
    <citation type="journal article" date="2019" name="Int. J. Syst. Evol. Microbiol.">
        <title>The Global Catalogue of Microorganisms (GCM) 10K type strain sequencing project: providing services to taxonomists for standard genome sequencing and annotation.</title>
        <authorList>
            <consortium name="The Broad Institute Genomics Platform"/>
            <consortium name="The Broad Institute Genome Sequencing Center for Infectious Disease"/>
            <person name="Wu L."/>
            <person name="Ma J."/>
        </authorList>
    </citation>
    <scope>NUCLEOTIDE SEQUENCE [LARGE SCALE GENOMIC DNA]</scope>
    <source>
        <strain evidence="7 10">JCM 10667</strain>
    </source>
</reference>
<sequence>MDVRLSSEQQALRDAAARLADDLGPKSVAELGDGARAAKLDTALEATGWRELRTPADGNRPLASAVEAAIVAEELGRGLADTSFLGPTLAAELRRRASAPPATVPETVLLTPDLSRLAVAGGAGEPCSGTAIDVQGITSALALAEVAGGHELVTVPVYGTSPSRDLTRPAAEVSGPPAVRLPGTQTPLSAADIEGWTAFVVALTCADLVGTMRGAVELACSYAGVRQQYGTAIGSFQSVQHMLADAHVSVEGSRSVALHAAWAADTLPAGEALDAAAVAKAYCARAARAVCETAIQVHGGIGNTWECLAHVHLRRALLSTQLLGGVGAHLDRVAARREIGGVPGGLR</sequence>
<dbReference type="InterPro" id="IPR037069">
    <property type="entry name" value="AcylCoA_DH/ox_N_sf"/>
</dbReference>
<evidence type="ECO:0000256" key="5">
    <source>
        <dbReference type="ARBA" id="ARBA00023002"/>
    </source>
</evidence>
<dbReference type="Proteomes" id="UP000549343">
    <property type="component" value="Unassembled WGS sequence"/>
</dbReference>
<proteinExistence type="inferred from homology"/>
<dbReference type="PANTHER" id="PTHR43884:SF20">
    <property type="entry name" value="ACYL-COA DEHYDROGENASE FADE28"/>
    <property type="match status" value="1"/>
</dbReference>
<protein>
    <submittedName>
        <fullName evidence="7">Acyl-CoA dehydrogenase family protein</fullName>
    </submittedName>
    <submittedName>
        <fullName evidence="8">Alkylation response protein AidB-like acyl-CoA dehydrogenase</fullName>
    </submittedName>
</protein>
<reference evidence="8 9" key="2">
    <citation type="submission" date="2020-08" db="EMBL/GenBank/DDBJ databases">
        <title>Sequencing the genomes of 1000 actinobacteria strains.</title>
        <authorList>
            <person name="Klenk H.-P."/>
        </authorList>
    </citation>
    <scope>NUCLEOTIDE SEQUENCE [LARGE SCALE GENOMIC DNA]</scope>
    <source>
        <strain evidence="8 9">DSM 44772</strain>
    </source>
</reference>
<keyword evidence="3" id="KW-0285">Flavoprotein</keyword>
<evidence type="ECO:0000313" key="10">
    <source>
        <dbReference type="Proteomes" id="UP001501427"/>
    </source>
</evidence>
<dbReference type="SUPFAM" id="SSF56645">
    <property type="entry name" value="Acyl-CoA dehydrogenase NM domain-like"/>
    <property type="match status" value="1"/>
</dbReference>
<dbReference type="RefSeq" id="WP_184885665.1">
    <property type="nucleotide sequence ID" value="NZ_BAAAHD010000032.1"/>
</dbReference>
<evidence type="ECO:0000256" key="1">
    <source>
        <dbReference type="ARBA" id="ARBA00001974"/>
    </source>
</evidence>
<dbReference type="EMBL" id="BAAAHD010000032">
    <property type="protein sequence ID" value="GAA0571361.1"/>
    <property type="molecule type" value="Genomic_DNA"/>
</dbReference>
<evidence type="ECO:0000313" key="7">
    <source>
        <dbReference type="EMBL" id="GAA0571361.1"/>
    </source>
</evidence>
<dbReference type="GO" id="GO:0003995">
    <property type="term" value="F:acyl-CoA dehydrogenase activity"/>
    <property type="evidence" value="ECO:0007669"/>
    <property type="project" value="TreeGrafter"/>
</dbReference>
<keyword evidence="5" id="KW-0560">Oxidoreductase</keyword>
<dbReference type="Gene3D" id="1.20.140.10">
    <property type="entry name" value="Butyryl-CoA Dehydrogenase, subunit A, domain 3"/>
    <property type="match status" value="1"/>
</dbReference>
<evidence type="ECO:0000313" key="9">
    <source>
        <dbReference type="Proteomes" id="UP000549343"/>
    </source>
</evidence>
<feature type="domain" description="Acyl-CoA dehydrogenase/oxidase C-terminal" evidence="6">
    <location>
        <begin position="204"/>
        <end position="335"/>
    </location>
</feature>
<comment type="cofactor">
    <cofactor evidence="1">
        <name>FAD</name>
        <dbReference type="ChEBI" id="CHEBI:57692"/>
    </cofactor>
</comment>
<accession>A0A7W7IFF0</accession>
<dbReference type="Gene3D" id="1.10.540.10">
    <property type="entry name" value="Acyl-CoA dehydrogenase/oxidase, N-terminal domain"/>
    <property type="match status" value="1"/>
</dbReference>
<dbReference type="PANTHER" id="PTHR43884">
    <property type="entry name" value="ACYL-COA DEHYDROGENASE"/>
    <property type="match status" value="1"/>
</dbReference>
<evidence type="ECO:0000256" key="2">
    <source>
        <dbReference type="ARBA" id="ARBA00009347"/>
    </source>
</evidence>
<name>A0A7W7IFF0_9ACTN</name>
<evidence type="ECO:0000259" key="6">
    <source>
        <dbReference type="Pfam" id="PF00441"/>
    </source>
</evidence>
<evidence type="ECO:0000256" key="4">
    <source>
        <dbReference type="ARBA" id="ARBA00022827"/>
    </source>
</evidence>
<dbReference type="InterPro" id="IPR036250">
    <property type="entry name" value="AcylCo_DH-like_C"/>
</dbReference>
<dbReference type="GO" id="GO:0050660">
    <property type="term" value="F:flavin adenine dinucleotide binding"/>
    <property type="evidence" value="ECO:0007669"/>
    <property type="project" value="InterPro"/>
</dbReference>
<dbReference type="InterPro" id="IPR009100">
    <property type="entry name" value="AcylCoA_DH/oxidase_NM_dom_sf"/>
</dbReference>
<comment type="similarity">
    <text evidence="2">Belongs to the acyl-CoA dehydrogenase family.</text>
</comment>
<keyword evidence="10" id="KW-1185">Reference proteome</keyword>
<gene>
    <name evidence="8" type="ORF">F4557_004429</name>
    <name evidence="7" type="ORF">GCM10009546_37660</name>
</gene>
<keyword evidence="4" id="KW-0274">FAD</keyword>
<dbReference type="Proteomes" id="UP001501427">
    <property type="component" value="Unassembled WGS sequence"/>
</dbReference>
<comment type="caution">
    <text evidence="8">The sequence shown here is derived from an EMBL/GenBank/DDBJ whole genome shotgun (WGS) entry which is preliminary data.</text>
</comment>
<evidence type="ECO:0000256" key="3">
    <source>
        <dbReference type="ARBA" id="ARBA00022630"/>
    </source>
</evidence>
<reference evidence="7" key="3">
    <citation type="submission" date="2023-12" db="EMBL/GenBank/DDBJ databases">
        <authorList>
            <person name="Sun Q."/>
            <person name="Inoue M."/>
        </authorList>
    </citation>
    <scope>NUCLEOTIDE SEQUENCE</scope>
    <source>
        <strain evidence="7">JCM 10667</strain>
    </source>
</reference>
<dbReference type="AlphaFoldDB" id="A0A7W7IFF0"/>
<dbReference type="InterPro" id="IPR009075">
    <property type="entry name" value="AcylCo_DH/oxidase_C"/>
</dbReference>
<organism evidence="8 9">
    <name type="scientific">Actinomadura livida</name>
    <dbReference type="NCBI Taxonomy" id="79909"/>
    <lineage>
        <taxon>Bacteria</taxon>
        <taxon>Bacillati</taxon>
        <taxon>Actinomycetota</taxon>
        <taxon>Actinomycetes</taxon>
        <taxon>Streptosporangiales</taxon>
        <taxon>Thermomonosporaceae</taxon>
        <taxon>Actinomadura</taxon>
    </lineage>
</organism>
<dbReference type="Pfam" id="PF00441">
    <property type="entry name" value="Acyl-CoA_dh_1"/>
    <property type="match status" value="1"/>
</dbReference>
<evidence type="ECO:0000313" key="8">
    <source>
        <dbReference type="EMBL" id="MBB4776011.1"/>
    </source>
</evidence>
<dbReference type="EMBL" id="JACHMV010000001">
    <property type="protein sequence ID" value="MBB4776011.1"/>
    <property type="molecule type" value="Genomic_DNA"/>
</dbReference>
<dbReference type="SUPFAM" id="SSF47203">
    <property type="entry name" value="Acyl-CoA dehydrogenase C-terminal domain-like"/>
    <property type="match status" value="1"/>
</dbReference>